<name>A0ABT5DEH7_9BACT</name>
<dbReference type="SMART" id="SM00560">
    <property type="entry name" value="LamGL"/>
    <property type="match status" value="1"/>
</dbReference>
<dbReference type="RefSeq" id="WP_272141532.1">
    <property type="nucleotide sequence ID" value="NZ_JAQNDM010000002.1"/>
</dbReference>
<dbReference type="SUPFAM" id="SSF49899">
    <property type="entry name" value="Concanavalin A-like lectins/glucanases"/>
    <property type="match status" value="1"/>
</dbReference>
<keyword evidence="2" id="KW-1015">Disulfide bond</keyword>
<dbReference type="InterPro" id="IPR013320">
    <property type="entry name" value="ConA-like_dom_sf"/>
</dbReference>
<dbReference type="InterPro" id="IPR006558">
    <property type="entry name" value="LamG-like"/>
</dbReference>
<keyword evidence="6" id="KW-1185">Reference proteome</keyword>
<feature type="signal peptide" evidence="3">
    <location>
        <begin position="1"/>
        <end position="33"/>
    </location>
</feature>
<keyword evidence="1 3" id="KW-0732">Signal</keyword>
<evidence type="ECO:0000256" key="1">
    <source>
        <dbReference type="ARBA" id="ARBA00022729"/>
    </source>
</evidence>
<organism evidence="5 6">
    <name type="scientific">Stigmatella ashevillensis</name>
    <dbReference type="NCBI Taxonomy" id="2995309"/>
    <lineage>
        <taxon>Bacteria</taxon>
        <taxon>Pseudomonadati</taxon>
        <taxon>Myxococcota</taxon>
        <taxon>Myxococcia</taxon>
        <taxon>Myxococcales</taxon>
        <taxon>Cystobacterineae</taxon>
        <taxon>Archangiaceae</taxon>
        <taxon>Stigmatella</taxon>
    </lineage>
</organism>
<gene>
    <name evidence="5" type="ORF">POL68_24025</name>
</gene>
<dbReference type="Pfam" id="PF13385">
    <property type="entry name" value="Laminin_G_3"/>
    <property type="match status" value="1"/>
</dbReference>
<evidence type="ECO:0000256" key="3">
    <source>
        <dbReference type="SAM" id="SignalP"/>
    </source>
</evidence>
<evidence type="ECO:0000259" key="4">
    <source>
        <dbReference type="SMART" id="SM00560"/>
    </source>
</evidence>
<evidence type="ECO:0000256" key="2">
    <source>
        <dbReference type="ARBA" id="ARBA00023157"/>
    </source>
</evidence>
<feature type="domain" description="LamG-like jellyroll fold" evidence="4">
    <location>
        <begin position="487"/>
        <end position="633"/>
    </location>
</feature>
<feature type="chain" id="PRO_5045957830" evidence="3">
    <location>
        <begin position="34"/>
        <end position="867"/>
    </location>
</feature>
<evidence type="ECO:0000313" key="6">
    <source>
        <dbReference type="Proteomes" id="UP001221838"/>
    </source>
</evidence>
<dbReference type="Proteomes" id="UP001221838">
    <property type="component" value="Unassembled WGS sequence"/>
</dbReference>
<protein>
    <submittedName>
        <fullName evidence="5">LamG domain-containing protein</fullName>
    </submittedName>
</protein>
<dbReference type="Gene3D" id="2.60.120.200">
    <property type="match status" value="1"/>
</dbReference>
<evidence type="ECO:0000313" key="5">
    <source>
        <dbReference type="EMBL" id="MDC0711560.1"/>
    </source>
</evidence>
<sequence length="867" mass="93525">MAFPPIPQSPPRWFSGLLLSLVGCLLAPQEASAASRPSLVNTRISTPFGANGHSSTVDGRIFIGNNGEDHATTTTKWRARVFRPEAVTYDAEGKPNFGAAFSAGVTTEVKNGENALAFCFTHSAQPYTLSGGVAVYQPYIFDSMMFNGDNIFRRRPINVRVNQPFTAQAEIASFTTGALETLKTNTGANLRGIEPTMTSDGRLLIFQGAPANNGGIDYLMYSYNDTPCAPTNWSVPRPVSMMFNDPNPGVKRYPLAWQRLKAATGEDFGDTTSGALIRGAYAWVDHEGRNLLYAAVRYTDGARREAMSLIGSETGWIAQHLDGSINTDRLDMAHLFYSSPMWNFEQERATAQNFPPGSNNEARFLPMTKTHDVFALFGSNTGDYNEVDLGEIGNPFQLLSLPMNEMVNRAGEYDLTRTPDVAGRFFTATVKGTAQISDKNQPTQPTTGSLWEPHAKGRALVLPGGGAATVNFTDANNTVPGVGALVRGFTVQLAVRPDLNINQGCTGNPYRYLLQKPGGLDLIYESNNAVQMSLVVNGTRVRLGFSPPLPTGRWTHLAYTWDGVTGQFGEYINGVSTGRTLPNAPGTFRLGTGQMSIGAGNTLDTQSCPAQGEGSFKGFIDEVQFFTHARSNRSVCMSALGANCKEDAIQEEPTAGQFVMSQQHPACNGFPALGSLACAQSMHRVCAQRGADDALASATNFWETLRQVISNQPPISLVGVPATANTTEVSVACAPIQHVSLGVTFEELARKHDGCTDERSAQSTHCSAAVHRWCNSLGWTTGQIFEMTSRPWVGCFNAGLVQDVPRSQLGPANTAGNFASTEARLEISKWCQTKGYSAGVLQELGGSTTAQVHCFQAATTRPWKFLP</sequence>
<comment type="caution">
    <text evidence="5">The sequence shown here is derived from an EMBL/GenBank/DDBJ whole genome shotgun (WGS) entry which is preliminary data.</text>
</comment>
<dbReference type="EMBL" id="JAQNDM010000002">
    <property type="protein sequence ID" value="MDC0711560.1"/>
    <property type="molecule type" value="Genomic_DNA"/>
</dbReference>
<accession>A0ABT5DEH7</accession>
<reference evidence="5 6" key="1">
    <citation type="submission" date="2022-11" db="EMBL/GenBank/DDBJ databases">
        <title>Minimal conservation of predation-associated metabolite biosynthetic gene clusters underscores biosynthetic potential of Myxococcota including descriptions for ten novel species: Archangium lansinium sp. nov., Myxococcus landrumus sp. nov., Nannocystis bai.</title>
        <authorList>
            <person name="Ahearne A."/>
            <person name="Stevens C."/>
            <person name="Dowd S."/>
        </authorList>
    </citation>
    <scope>NUCLEOTIDE SEQUENCE [LARGE SCALE GENOMIC DNA]</scope>
    <source>
        <strain evidence="5 6">NCWAL01</strain>
    </source>
</reference>
<proteinExistence type="predicted"/>